<organism evidence="8 9">
    <name type="scientific">Cafeteria roenbergensis</name>
    <name type="common">Marine flagellate</name>
    <dbReference type="NCBI Taxonomy" id="33653"/>
    <lineage>
        <taxon>Eukaryota</taxon>
        <taxon>Sar</taxon>
        <taxon>Stramenopiles</taxon>
        <taxon>Bigyra</taxon>
        <taxon>Opalozoa</taxon>
        <taxon>Bicosoecida</taxon>
        <taxon>Cafeteriaceae</taxon>
        <taxon>Cafeteria</taxon>
    </lineage>
</organism>
<name>A0A5A8D6G4_CAFRO</name>
<dbReference type="InterPro" id="IPR007217">
    <property type="entry name" value="Per1-like"/>
</dbReference>
<keyword evidence="3" id="KW-0812">Transmembrane</keyword>
<proteinExistence type="inferred from homology"/>
<evidence type="ECO:0000313" key="9">
    <source>
        <dbReference type="Proteomes" id="UP000322899"/>
    </source>
</evidence>
<keyword evidence="7" id="KW-0333">Golgi apparatus</keyword>
<evidence type="ECO:0000256" key="6">
    <source>
        <dbReference type="ARBA" id="ARBA00023136"/>
    </source>
</evidence>
<reference evidence="8 9" key="1">
    <citation type="submission" date="2019-07" db="EMBL/GenBank/DDBJ databases">
        <title>Genomes of Cafeteria roenbergensis.</title>
        <authorList>
            <person name="Fischer M.G."/>
            <person name="Hackl T."/>
            <person name="Roman M."/>
        </authorList>
    </citation>
    <scope>NUCLEOTIDE SEQUENCE [LARGE SCALE GENOMIC DNA]</scope>
    <source>
        <strain evidence="8 9">E4-10P</strain>
    </source>
</reference>
<dbReference type="EMBL" id="VLTO01000145">
    <property type="protein sequence ID" value="KAA0161043.1"/>
    <property type="molecule type" value="Genomic_DNA"/>
</dbReference>
<protein>
    <recommendedName>
        <fullName evidence="7">Post-GPI attachment to proteins factor 3</fullName>
    </recommendedName>
</protein>
<keyword evidence="5" id="KW-1133">Transmembrane helix</keyword>
<evidence type="ECO:0000256" key="2">
    <source>
        <dbReference type="ARBA" id="ARBA00022502"/>
    </source>
</evidence>
<evidence type="ECO:0000256" key="5">
    <source>
        <dbReference type="ARBA" id="ARBA00022989"/>
    </source>
</evidence>
<evidence type="ECO:0000313" key="8">
    <source>
        <dbReference type="EMBL" id="KAA0161043.1"/>
    </source>
</evidence>
<keyword evidence="4" id="KW-0732">Signal</keyword>
<evidence type="ECO:0000256" key="4">
    <source>
        <dbReference type="ARBA" id="ARBA00022729"/>
    </source>
</evidence>
<comment type="similarity">
    <text evidence="7">Belongs to the PGAP3 family.</text>
</comment>
<keyword evidence="6" id="KW-0472">Membrane</keyword>
<evidence type="ECO:0000256" key="3">
    <source>
        <dbReference type="ARBA" id="ARBA00022692"/>
    </source>
</evidence>
<keyword evidence="2 7" id="KW-0337">GPI-anchor biosynthesis</keyword>
<evidence type="ECO:0000256" key="7">
    <source>
        <dbReference type="RuleBase" id="RU365066"/>
    </source>
</evidence>
<comment type="caution">
    <text evidence="8">The sequence shown here is derived from an EMBL/GenBank/DDBJ whole genome shotgun (WGS) entry which is preliminary data.</text>
</comment>
<dbReference type="Pfam" id="PF04080">
    <property type="entry name" value="Per1"/>
    <property type="match status" value="1"/>
</dbReference>
<dbReference type="GO" id="GO:0016788">
    <property type="term" value="F:hydrolase activity, acting on ester bonds"/>
    <property type="evidence" value="ECO:0007669"/>
    <property type="project" value="TreeGrafter"/>
</dbReference>
<dbReference type="Proteomes" id="UP000322899">
    <property type="component" value="Unassembled WGS sequence"/>
</dbReference>
<sequence>MNWVRFDYGLNMTASVAVAAVTNLMWCVWAARQGCCSARHPTAWKAPAAAVLLSAMAMLELLDFAPIGDLVDRKLAVAHGHHPPLLRVVLIPDGPPARLPSRSWTAWRGSSAACALKKFECTVTSLAEPVDVYASWIDACEATAKEGADGSGAAGMLDDL</sequence>
<evidence type="ECO:0000256" key="1">
    <source>
        <dbReference type="ARBA" id="ARBA00004127"/>
    </source>
</evidence>
<dbReference type="Gene3D" id="2.20.25.190">
    <property type="match status" value="1"/>
</dbReference>
<dbReference type="GO" id="GO:0000139">
    <property type="term" value="C:Golgi membrane"/>
    <property type="evidence" value="ECO:0007669"/>
    <property type="project" value="UniProtKB-SubCell"/>
</dbReference>
<dbReference type="InterPro" id="IPR038567">
    <property type="entry name" value="T_Elf1_sf"/>
</dbReference>
<comment type="function">
    <text evidence="7">Involved in the lipid remodeling steps of GPI-anchor maturation.</text>
</comment>
<dbReference type="OrthoDB" id="419770at2759"/>
<dbReference type="GO" id="GO:0005789">
    <property type="term" value="C:endoplasmic reticulum membrane"/>
    <property type="evidence" value="ECO:0007669"/>
    <property type="project" value="TreeGrafter"/>
</dbReference>
<gene>
    <name evidence="8" type="ORF">FNF27_08194</name>
</gene>
<accession>A0A5A8D6G4</accession>
<dbReference type="GO" id="GO:0006506">
    <property type="term" value="P:GPI anchor biosynthetic process"/>
    <property type="evidence" value="ECO:0007669"/>
    <property type="project" value="UniProtKB-KW"/>
</dbReference>
<dbReference type="PANTHER" id="PTHR13148:SF0">
    <property type="entry name" value="POST-GPI ATTACHMENT TO PROTEINS FACTOR 3"/>
    <property type="match status" value="1"/>
</dbReference>
<dbReference type="PANTHER" id="PTHR13148">
    <property type="entry name" value="PER1-RELATED"/>
    <property type="match status" value="1"/>
</dbReference>
<dbReference type="AlphaFoldDB" id="A0A5A8D6G4"/>
<comment type="subcellular location">
    <subcellularLocation>
        <location evidence="1">Endomembrane system</location>
        <topology evidence="1">Multi-pass membrane protein</topology>
    </subcellularLocation>
    <subcellularLocation>
        <location evidence="7">Golgi apparatus membrane</location>
        <topology evidence="7">Multi-pass membrane protein</topology>
    </subcellularLocation>
</comment>